<dbReference type="Proteomes" id="UP000604475">
    <property type="component" value="Unassembled WGS sequence"/>
</dbReference>
<proteinExistence type="inferred from homology"/>
<dbReference type="GO" id="GO:0042597">
    <property type="term" value="C:periplasmic space"/>
    <property type="evidence" value="ECO:0007669"/>
    <property type="project" value="TreeGrafter"/>
</dbReference>
<feature type="region of interest" description="Disordered" evidence="7">
    <location>
        <begin position="421"/>
        <end position="441"/>
    </location>
</feature>
<keyword evidence="3" id="KW-0732">Signal</keyword>
<evidence type="ECO:0000313" key="10">
    <source>
        <dbReference type="Proteomes" id="UP000604475"/>
    </source>
</evidence>
<dbReference type="PANTHER" id="PTHR43620">
    <property type="entry name" value="GLYCEROPHOSPHORYL DIESTER PHOSPHODIESTERASE"/>
    <property type="match status" value="1"/>
</dbReference>
<evidence type="ECO:0000313" key="9">
    <source>
        <dbReference type="EMBL" id="MBL7627468.1"/>
    </source>
</evidence>
<evidence type="ECO:0000259" key="8">
    <source>
        <dbReference type="PROSITE" id="PS51704"/>
    </source>
</evidence>
<dbReference type="CDD" id="cd08602">
    <property type="entry name" value="GDPD_ScGlpQ1_like"/>
    <property type="match status" value="1"/>
</dbReference>
<keyword evidence="10" id="KW-1185">Reference proteome</keyword>
<feature type="region of interest" description="Disordered" evidence="7">
    <location>
        <begin position="13"/>
        <end position="47"/>
    </location>
</feature>
<dbReference type="GO" id="GO:0008889">
    <property type="term" value="F:glycerophosphodiester phosphodiesterase activity"/>
    <property type="evidence" value="ECO:0007669"/>
    <property type="project" value="UniProtKB-EC"/>
</dbReference>
<feature type="compositionally biased region" description="Basic residues" evidence="7">
    <location>
        <begin position="424"/>
        <end position="435"/>
    </location>
</feature>
<dbReference type="PANTHER" id="PTHR43620:SF7">
    <property type="entry name" value="GLYCEROPHOSPHODIESTER PHOSPHODIESTERASE GDPD5-RELATED"/>
    <property type="match status" value="1"/>
</dbReference>
<evidence type="ECO:0000256" key="1">
    <source>
        <dbReference type="ARBA" id="ARBA00007277"/>
    </source>
</evidence>
<dbReference type="GO" id="GO:0006629">
    <property type="term" value="P:lipid metabolic process"/>
    <property type="evidence" value="ECO:0007669"/>
    <property type="project" value="InterPro"/>
</dbReference>
<name>A0A937R877_9ACTN</name>
<feature type="non-terminal residue" evidence="9">
    <location>
        <position position="441"/>
    </location>
</feature>
<dbReference type="Pfam" id="PF03009">
    <property type="entry name" value="GDPD"/>
    <property type="match status" value="1"/>
</dbReference>
<evidence type="ECO:0000256" key="4">
    <source>
        <dbReference type="ARBA" id="ARBA00022798"/>
    </source>
</evidence>
<sequence>MYRVIAWLGRRAGVEGRRRRAGGPVERNTEDHPAEDRSAHDRPAVGRRALGRRSVIAGLAATPVIVATASAASASGSQGGSGQGSRPKTLVVGHRGASGYRPEHTLASYELAARMGADFVEPDLVITKDGHLVCRHEPEIGGTTNVADHPEFAARRVTKTLDGVAVTGWFTEDFTLAELKTLRAKERIPDIRQRNTLYDGRFEIPTLAEVLDLRKRLSRELDREIGVYPETKHPTYFQQAGLPLEKRLLDAISRAGLNDKKAAVFVQSFEVTNLIQLRKLGLKTPVVQLLSGSGAPYDLRAAGDPRTYADLITPAGLKTIATYANGIGPEKNQVIPRDSAGNLLAPTSLVTDAHAARLLVHPYTFRAENSFLPAGYRKGTVAAEYGRAIDEQVTFLKAGIDGLFTDNADVGVLARARGGTPAARAKHSRQPRRCRPSLFKG</sequence>
<dbReference type="Gene3D" id="3.20.20.190">
    <property type="entry name" value="Phosphatidylinositol (PI) phosphodiesterase"/>
    <property type="match status" value="1"/>
</dbReference>
<dbReference type="InterPro" id="IPR030395">
    <property type="entry name" value="GP_PDE_dom"/>
</dbReference>
<feature type="domain" description="GP-PDE" evidence="8">
    <location>
        <begin position="89"/>
        <end position="415"/>
    </location>
</feature>
<feature type="region of interest" description="Disordered" evidence="7">
    <location>
        <begin position="73"/>
        <end position="97"/>
    </location>
</feature>
<dbReference type="PROSITE" id="PS51704">
    <property type="entry name" value="GP_PDE"/>
    <property type="match status" value="1"/>
</dbReference>
<gene>
    <name evidence="9" type="ORF">I7412_09855</name>
</gene>
<dbReference type="InterPro" id="IPR017946">
    <property type="entry name" value="PLC-like_Pdiesterase_TIM-brl"/>
</dbReference>
<feature type="compositionally biased region" description="Basic and acidic residues" evidence="7">
    <location>
        <begin position="27"/>
        <end position="44"/>
    </location>
</feature>
<dbReference type="SUPFAM" id="SSF51695">
    <property type="entry name" value="PLC-like phosphodiesterases"/>
    <property type="match status" value="1"/>
</dbReference>
<organism evidence="9 10">
    <name type="scientific">Frankia nepalensis</name>
    <dbReference type="NCBI Taxonomy" id="1836974"/>
    <lineage>
        <taxon>Bacteria</taxon>
        <taxon>Bacillati</taxon>
        <taxon>Actinomycetota</taxon>
        <taxon>Actinomycetes</taxon>
        <taxon>Frankiales</taxon>
        <taxon>Frankiaceae</taxon>
        <taxon>Frankia</taxon>
    </lineage>
</organism>
<comment type="catalytic activity">
    <reaction evidence="6">
        <text>a sn-glycero-3-phosphodiester + H2O = an alcohol + sn-glycerol 3-phosphate + H(+)</text>
        <dbReference type="Rhea" id="RHEA:12969"/>
        <dbReference type="ChEBI" id="CHEBI:15377"/>
        <dbReference type="ChEBI" id="CHEBI:15378"/>
        <dbReference type="ChEBI" id="CHEBI:30879"/>
        <dbReference type="ChEBI" id="CHEBI:57597"/>
        <dbReference type="ChEBI" id="CHEBI:83408"/>
        <dbReference type="EC" id="3.1.4.46"/>
    </reaction>
</comment>
<keyword evidence="5" id="KW-0378">Hydrolase</keyword>
<comment type="similarity">
    <text evidence="1">Belongs to the glycerophosphoryl diester phosphodiesterase family.</text>
</comment>
<evidence type="ECO:0000256" key="5">
    <source>
        <dbReference type="ARBA" id="ARBA00022801"/>
    </source>
</evidence>
<protein>
    <recommendedName>
        <fullName evidence="2">glycerophosphodiester phosphodiesterase</fullName>
        <ecNumber evidence="2">3.1.4.46</ecNumber>
    </recommendedName>
</protein>
<evidence type="ECO:0000256" key="3">
    <source>
        <dbReference type="ARBA" id="ARBA00022729"/>
    </source>
</evidence>
<evidence type="ECO:0000256" key="2">
    <source>
        <dbReference type="ARBA" id="ARBA00012247"/>
    </source>
</evidence>
<dbReference type="EC" id="3.1.4.46" evidence="2"/>
<evidence type="ECO:0000256" key="6">
    <source>
        <dbReference type="ARBA" id="ARBA00047512"/>
    </source>
</evidence>
<evidence type="ECO:0000256" key="7">
    <source>
        <dbReference type="SAM" id="MobiDB-lite"/>
    </source>
</evidence>
<accession>A0A937R877</accession>
<comment type="caution">
    <text evidence="9">The sequence shown here is derived from an EMBL/GenBank/DDBJ whole genome shotgun (WGS) entry which is preliminary data.</text>
</comment>
<dbReference type="EMBL" id="JAEACQ010000161">
    <property type="protein sequence ID" value="MBL7627468.1"/>
    <property type="molecule type" value="Genomic_DNA"/>
</dbReference>
<dbReference type="GO" id="GO:0006071">
    <property type="term" value="P:glycerol metabolic process"/>
    <property type="evidence" value="ECO:0007669"/>
    <property type="project" value="UniProtKB-KW"/>
</dbReference>
<dbReference type="AlphaFoldDB" id="A0A937R877"/>
<keyword evidence="4" id="KW-0319">Glycerol metabolism</keyword>
<reference evidence="9" key="1">
    <citation type="submission" date="2020-12" db="EMBL/GenBank/DDBJ databases">
        <title>Genomic characterization of non-nitrogen-fixing Frankia strains.</title>
        <authorList>
            <person name="Carlos-Shanley C."/>
            <person name="Guerra T."/>
            <person name="Hahn D."/>
        </authorList>
    </citation>
    <scope>NUCLEOTIDE SEQUENCE</scope>
    <source>
        <strain evidence="9">CN6</strain>
    </source>
</reference>